<evidence type="ECO:0000313" key="2">
    <source>
        <dbReference type="EMBL" id="BES88538.1"/>
    </source>
</evidence>
<reference evidence="2 3" key="1">
    <citation type="submission" date="2023-09" db="EMBL/GenBank/DDBJ databases">
        <title>Nesidiocoris tenuis whole genome shotgun sequence.</title>
        <authorList>
            <person name="Shibata T."/>
            <person name="Shimoda M."/>
            <person name="Kobayashi T."/>
            <person name="Uehara T."/>
        </authorList>
    </citation>
    <scope>NUCLEOTIDE SEQUENCE [LARGE SCALE GENOMIC DNA]</scope>
    <source>
        <strain evidence="2 3">Japan</strain>
    </source>
</reference>
<organism evidence="2 3">
    <name type="scientific">Nesidiocoris tenuis</name>
    <dbReference type="NCBI Taxonomy" id="355587"/>
    <lineage>
        <taxon>Eukaryota</taxon>
        <taxon>Metazoa</taxon>
        <taxon>Ecdysozoa</taxon>
        <taxon>Arthropoda</taxon>
        <taxon>Hexapoda</taxon>
        <taxon>Insecta</taxon>
        <taxon>Pterygota</taxon>
        <taxon>Neoptera</taxon>
        <taxon>Paraneoptera</taxon>
        <taxon>Hemiptera</taxon>
        <taxon>Heteroptera</taxon>
        <taxon>Panheteroptera</taxon>
        <taxon>Cimicomorpha</taxon>
        <taxon>Miridae</taxon>
        <taxon>Dicyphina</taxon>
        <taxon>Nesidiocoris</taxon>
    </lineage>
</organism>
<protein>
    <submittedName>
        <fullName evidence="2">Uncharacterized protein</fullName>
    </submittedName>
</protein>
<dbReference type="EMBL" id="AP028909">
    <property type="protein sequence ID" value="BES88538.1"/>
    <property type="molecule type" value="Genomic_DNA"/>
</dbReference>
<gene>
    <name evidence="2" type="ORF">NTJ_01344</name>
</gene>
<sequence>MVVRSSETEANYLAGRQRGQLLSGIASTGRHLLSRPSRTALFTALSLQPQPQTPRQPANCSHSTVNQSLT</sequence>
<keyword evidence="3" id="KW-1185">Reference proteome</keyword>
<evidence type="ECO:0000256" key="1">
    <source>
        <dbReference type="SAM" id="MobiDB-lite"/>
    </source>
</evidence>
<name>A0ABN7A991_9HEMI</name>
<dbReference type="Proteomes" id="UP001307889">
    <property type="component" value="Chromosome 1"/>
</dbReference>
<evidence type="ECO:0000313" key="3">
    <source>
        <dbReference type="Proteomes" id="UP001307889"/>
    </source>
</evidence>
<accession>A0ABN7A991</accession>
<feature type="region of interest" description="Disordered" evidence="1">
    <location>
        <begin position="48"/>
        <end position="70"/>
    </location>
</feature>
<proteinExistence type="predicted"/>